<feature type="domain" description="VTT" evidence="8">
    <location>
        <begin position="59"/>
        <end position="176"/>
    </location>
</feature>
<evidence type="ECO:0000256" key="1">
    <source>
        <dbReference type="ARBA" id="ARBA00004651"/>
    </source>
</evidence>
<evidence type="ECO:0000256" key="7">
    <source>
        <dbReference type="RuleBase" id="RU366058"/>
    </source>
</evidence>
<keyword evidence="5 7" id="KW-1133">Transmembrane helix</keyword>
<dbReference type="Proteomes" id="UP000250434">
    <property type="component" value="Chromosome"/>
</dbReference>
<dbReference type="InterPro" id="IPR015414">
    <property type="entry name" value="TMEM64"/>
</dbReference>
<proteinExistence type="inferred from homology"/>
<evidence type="ECO:0000313" key="10">
    <source>
        <dbReference type="Proteomes" id="UP000250434"/>
    </source>
</evidence>
<feature type="transmembrane region" description="Helical" evidence="7">
    <location>
        <begin position="39"/>
        <end position="59"/>
    </location>
</feature>
<dbReference type="Pfam" id="PF09335">
    <property type="entry name" value="VTT_dom"/>
    <property type="match status" value="1"/>
</dbReference>
<dbReference type="KEGG" id="aab:A4R43_13755"/>
<name>A0A344L604_9PSEU</name>
<keyword evidence="10" id="KW-1185">Reference proteome</keyword>
<dbReference type="AlphaFoldDB" id="A0A344L604"/>
<organism evidence="9 10">
    <name type="scientific">Amycolatopsis albispora</name>
    <dbReference type="NCBI Taxonomy" id="1804986"/>
    <lineage>
        <taxon>Bacteria</taxon>
        <taxon>Bacillati</taxon>
        <taxon>Actinomycetota</taxon>
        <taxon>Actinomycetes</taxon>
        <taxon>Pseudonocardiales</taxon>
        <taxon>Pseudonocardiaceae</taxon>
        <taxon>Amycolatopsis</taxon>
    </lineage>
</organism>
<keyword evidence="3 7" id="KW-1003">Cell membrane</keyword>
<evidence type="ECO:0000256" key="2">
    <source>
        <dbReference type="ARBA" id="ARBA00008640"/>
    </source>
</evidence>
<evidence type="ECO:0000256" key="3">
    <source>
        <dbReference type="ARBA" id="ARBA00022475"/>
    </source>
</evidence>
<dbReference type="PANTHER" id="PTHR12677">
    <property type="entry name" value="GOLGI APPARATUS MEMBRANE PROTEIN TVP38-RELATED"/>
    <property type="match status" value="1"/>
</dbReference>
<dbReference type="PANTHER" id="PTHR12677:SF59">
    <property type="entry name" value="GOLGI APPARATUS MEMBRANE PROTEIN TVP38-RELATED"/>
    <property type="match status" value="1"/>
</dbReference>
<accession>A0A344L604</accession>
<feature type="transmembrane region" description="Helical" evidence="7">
    <location>
        <begin position="185"/>
        <end position="205"/>
    </location>
</feature>
<comment type="similarity">
    <text evidence="2 7">Belongs to the TVP38/TMEM64 family.</text>
</comment>
<reference evidence="9 10" key="1">
    <citation type="submission" date="2016-04" db="EMBL/GenBank/DDBJ databases">
        <title>Complete genome sequence and analysis of deep-sea sediment isolate, Amycolatopsis sp. WP1.</title>
        <authorList>
            <person name="Wang H."/>
            <person name="Chen S."/>
            <person name="Wu Q."/>
        </authorList>
    </citation>
    <scope>NUCLEOTIDE SEQUENCE [LARGE SCALE GENOMIC DNA]</scope>
    <source>
        <strain evidence="9 10">WP1</strain>
    </source>
</reference>
<dbReference type="GO" id="GO:0005886">
    <property type="term" value="C:plasma membrane"/>
    <property type="evidence" value="ECO:0007669"/>
    <property type="project" value="UniProtKB-SubCell"/>
</dbReference>
<feature type="transmembrane region" description="Helical" evidence="7">
    <location>
        <begin position="120"/>
        <end position="141"/>
    </location>
</feature>
<evidence type="ECO:0000259" key="8">
    <source>
        <dbReference type="Pfam" id="PF09335"/>
    </source>
</evidence>
<keyword evidence="6 7" id="KW-0472">Membrane</keyword>
<dbReference type="EMBL" id="CP015163">
    <property type="protein sequence ID" value="AXB43478.1"/>
    <property type="molecule type" value="Genomic_DNA"/>
</dbReference>
<sequence length="220" mass="22506">MTGRTKLIVALVLFAALVAVALVVDVPAPAELRAWATGAGWIAPVLLLGAYSVLTVAPIPRTSFNVVSGLLLGNVLGIGVALLATVLSAALGFGLARVLGREWVAGHLERGRFRALDARLADGGVLAVASLRMIPFVPFAPMSWACGVLSVRFWPYLVGTALGSLPGTVLVVLVGDALTGTTHPALLACFAGLALIGAAGLYRVIRRTKPESAAPAPAVS</sequence>
<dbReference type="RefSeq" id="WP_113692717.1">
    <property type="nucleotide sequence ID" value="NZ_CP015163.1"/>
</dbReference>
<feature type="transmembrane region" description="Helical" evidence="7">
    <location>
        <begin position="71"/>
        <end position="100"/>
    </location>
</feature>
<dbReference type="InterPro" id="IPR032816">
    <property type="entry name" value="VTT_dom"/>
</dbReference>
<dbReference type="OrthoDB" id="5242213at2"/>
<evidence type="ECO:0000256" key="6">
    <source>
        <dbReference type="ARBA" id="ARBA00023136"/>
    </source>
</evidence>
<comment type="subcellular location">
    <subcellularLocation>
        <location evidence="1 7">Cell membrane</location>
        <topology evidence="1 7">Multi-pass membrane protein</topology>
    </subcellularLocation>
</comment>
<evidence type="ECO:0000313" key="9">
    <source>
        <dbReference type="EMBL" id="AXB43478.1"/>
    </source>
</evidence>
<keyword evidence="4 7" id="KW-0812">Transmembrane</keyword>
<feature type="transmembrane region" description="Helical" evidence="7">
    <location>
        <begin position="153"/>
        <end position="173"/>
    </location>
</feature>
<gene>
    <name evidence="9" type="ORF">A4R43_13755</name>
</gene>
<evidence type="ECO:0000256" key="4">
    <source>
        <dbReference type="ARBA" id="ARBA00022692"/>
    </source>
</evidence>
<protein>
    <recommendedName>
        <fullName evidence="7">TVP38/TMEM64 family membrane protein</fullName>
    </recommendedName>
</protein>
<evidence type="ECO:0000256" key="5">
    <source>
        <dbReference type="ARBA" id="ARBA00022989"/>
    </source>
</evidence>